<keyword evidence="3" id="KW-0805">Transcription regulation</keyword>
<accession>A0ABU6QPL2</accession>
<evidence type="ECO:0000256" key="1">
    <source>
        <dbReference type="ARBA" id="ARBA00004123"/>
    </source>
</evidence>
<dbReference type="InterPro" id="IPR016177">
    <property type="entry name" value="DNA-bd_dom_sf"/>
</dbReference>
<sequence length="383" mass="42542">MEEAFRRLNGMPLFQEPDPQHDSTVADHHKKTNNKKLAKDAGAGGGSAAGPMRYRGVRRRPWGRYAAEIRDPQSKERRWLGTFDTAEEAACAYDYAARAMRGVKARTNFVYPDSPPHPHPFRHSELFQAFNFPKQQCHVSKLVQNGRHGVTQQRNAANNNSHPPLNMLLFREFLNSSNPCLVSSSSSAAADGGSASSGANNTPYHQFCMKEGGSSCCFNGNCCGGGGSNNGTAAGVEEEESLLELFPRESSDSGLLEEIVQRFLPKSKTLPSKNCDTTLKLKAEAPPVSFPQQQLATFIPSSSSTTSHYHQGYDDDRKMMMMRGFDHQNFPIQQFDYGFNPIHHHGSMGNEQLMMMNPTTTMLEDAFQYQQLFNAFAARMQNA</sequence>
<organism evidence="9 10">
    <name type="scientific">Stylosanthes scabra</name>
    <dbReference type="NCBI Taxonomy" id="79078"/>
    <lineage>
        <taxon>Eukaryota</taxon>
        <taxon>Viridiplantae</taxon>
        <taxon>Streptophyta</taxon>
        <taxon>Embryophyta</taxon>
        <taxon>Tracheophyta</taxon>
        <taxon>Spermatophyta</taxon>
        <taxon>Magnoliopsida</taxon>
        <taxon>eudicotyledons</taxon>
        <taxon>Gunneridae</taxon>
        <taxon>Pentapetalae</taxon>
        <taxon>rosids</taxon>
        <taxon>fabids</taxon>
        <taxon>Fabales</taxon>
        <taxon>Fabaceae</taxon>
        <taxon>Papilionoideae</taxon>
        <taxon>50 kb inversion clade</taxon>
        <taxon>dalbergioids sensu lato</taxon>
        <taxon>Dalbergieae</taxon>
        <taxon>Pterocarpus clade</taxon>
        <taxon>Stylosanthes</taxon>
    </lineage>
</organism>
<protein>
    <submittedName>
        <fullName evidence="9">Estrogen receptor</fullName>
    </submittedName>
</protein>
<dbReference type="PRINTS" id="PR00367">
    <property type="entry name" value="ETHRSPELEMNT"/>
</dbReference>
<evidence type="ECO:0000256" key="4">
    <source>
        <dbReference type="ARBA" id="ARBA00023125"/>
    </source>
</evidence>
<feature type="region of interest" description="Disordered" evidence="7">
    <location>
        <begin position="1"/>
        <end position="54"/>
    </location>
</feature>
<dbReference type="InterPro" id="IPR001471">
    <property type="entry name" value="AP2/ERF_dom"/>
</dbReference>
<keyword evidence="6" id="KW-0539">Nucleus</keyword>
<comment type="caution">
    <text evidence="9">The sequence shown here is derived from an EMBL/GenBank/DDBJ whole genome shotgun (WGS) entry which is preliminary data.</text>
</comment>
<comment type="subcellular location">
    <subcellularLocation>
        <location evidence="1">Nucleus</location>
    </subcellularLocation>
</comment>
<dbReference type="Gene3D" id="3.30.730.10">
    <property type="entry name" value="AP2/ERF domain"/>
    <property type="match status" value="1"/>
</dbReference>
<evidence type="ECO:0000313" key="10">
    <source>
        <dbReference type="Proteomes" id="UP001341840"/>
    </source>
</evidence>
<dbReference type="SMART" id="SM00380">
    <property type="entry name" value="AP2"/>
    <property type="match status" value="1"/>
</dbReference>
<feature type="domain" description="AP2/ERF" evidence="8">
    <location>
        <begin position="53"/>
        <end position="110"/>
    </location>
</feature>
<keyword evidence="9" id="KW-0675">Receptor</keyword>
<evidence type="ECO:0000256" key="6">
    <source>
        <dbReference type="ARBA" id="ARBA00023242"/>
    </source>
</evidence>
<dbReference type="PANTHER" id="PTHR31677:SF146">
    <property type="entry name" value="ETHYLENE-RESPONSIVE TRANSCRIPTION FACTOR ESR2"/>
    <property type="match status" value="1"/>
</dbReference>
<evidence type="ECO:0000256" key="3">
    <source>
        <dbReference type="ARBA" id="ARBA00023015"/>
    </source>
</evidence>
<dbReference type="PROSITE" id="PS51032">
    <property type="entry name" value="AP2_ERF"/>
    <property type="match status" value="1"/>
</dbReference>
<name>A0ABU6QPL2_9FABA</name>
<evidence type="ECO:0000256" key="5">
    <source>
        <dbReference type="ARBA" id="ARBA00023163"/>
    </source>
</evidence>
<dbReference type="InterPro" id="IPR036955">
    <property type="entry name" value="AP2/ERF_dom_sf"/>
</dbReference>
<gene>
    <name evidence="9" type="primary">ESR1_7</name>
    <name evidence="9" type="ORF">PIB30_072435</name>
</gene>
<proteinExistence type="predicted"/>
<dbReference type="SUPFAM" id="SSF54171">
    <property type="entry name" value="DNA-binding domain"/>
    <property type="match status" value="1"/>
</dbReference>
<dbReference type="Proteomes" id="UP001341840">
    <property type="component" value="Unassembled WGS sequence"/>
</dbReference>
<keyword evidence="10" id="KW-1185">Reference proteome</keyword>
<evidence type="ECO:0000256" key="2">
    <source>
        <dbReference type="ARBA" id="ARBA00022745"/>
    </source>
</evidence>
<keyword evidence="5" id="KW-0804">Transcription</keyword>
<evidence type="ECO:0000256" key="7">
    <source>
        <dbReference type="SAM" id="MobiDB-lite"/>
    </source>
</evidence>
<dbReference type="PANTHER" id="PTHR31677">
    <property type="entry name" value="AP2 DOMAIN CLASS TRANSCRIPTION FACTOR"/>
    <property type="match status" value="1"/>
</dbReference>
<dbReference type="Pfam" id="PF00847">
    <property type="entry name" value="AP2"/>
    <property type="match status" value="1"/>
</dbReference>
<dbReference type="EMBL" id="JASCZI010000858">
    <property type="protein sequence ID" value="MED6113600.1"/>
    <property type="molecule type" value="Genomic_DNA"/>
</dbReference>
<keyword evidence="2" id="KW-0936">Ethylene signaling pathway</keyword>
<dbReference type="CDD" id="cd00018">
    <property type="entry name" value="AP2"/>
    <property type="match status" value="1"/>
</dbReference>
<feature type="compositionally biased region" description="Basic and acidic residues" evidence="7">
    <location>
        <begin position="18"/>
        <end position="27"/>
    </location>
</feature>
<evidence type="ECO:0000313" key="9">
    <source>
        <dbReference type="EMBL" id="MED6113600.1"/>
    </source>
</evidence>
<reference evidence="9 10" key="1">
    <citation type="journal article" date="2023" name="Plants (Basel)">
        <title>Bridging the Gap: Combining Genomics and Transcriptomics Approaches to Understand Stylosanthes scabra, an Orphan Legume from the Brazilian Caatinga.</title>
        <authorList>
            <person name="Ferreira-Neto J.R.C."/>
            <person name="da Silva M.D."/>
            <person name="Binneck E."/>
            <person name="de Melo N.F."/>
            <person name="da Silva R.H."/>
            <person name="de Melo A.L.T.M."/>
            <person name="Pandolfi V."/>
            <person name="Bustamante F.O."/>
            <person name="Brasileiro-Vidal A.C."/>
            <person name="Benko-Iseppon A.M."/>
        </authorList>
    </citation>
    <scope>NUCLEOTIDE SEQUENCE [LARGE SCALE GENOMIC DNA]</scope>
    <source>
        <tissue evidence="9">Leaves</tissue>
    </source>
</reference>
<keyword evidence="4" id="KW-0238">DNA-binding</keyword>
<evidence type="ECO:0000259" key="8">
    <source>
        <dbReference type="PROSITE" id="PS51032"/>
    </source>
</evidence>